<keyword evidence="2" id="KW-0813">Transport</keyword>
<reference evidence="7 8" key="1">
    <citation type="submission" date="2019-05" db="EMBL/GenBank/DDBJ databases">
        <authorList>
            <consortium name="Pathogen Informatics"/>
        </authorList>
    </citation>
    <scope>NUCLEOTIDE SEQUENCE [LARGE SCALE GENOMIC DNA]</scope>
    <source>
        <strain evidence="7 8">NCTC11429</strain>
    </source>
</reference>
<dbReference type="RefSeq" id="WP_081817907.1">
    <property type="nucleotide sequence ID" value="NZ_LR590484.1"/>
</dbReference>
<dbReference type="SUPFAM" id="SSF103473">
    <property type="entry name" value="MFS general substrate transporter"/>
    <property type="match status" value="1"/>
</dbReference>
<evidence type="ECO:0000256" key="2">
    <source>
        <dbReference type="ARBA" id="ARBA00022448"/>
    </source>
</evidence>
<dbReference type="InterPro" id="IPR036259">
    <property type="entry name" value="MFS_trans_sf"/>
</dbReference>
<dbReference type="EMBL" id="LR590484">
    <property type="protein sequence ID" value="VTR41134.1"/>
    <property type="molecule type" value="Genomic_DNA"/>
</dbReference>
<dbReference type="PANTHER" id="PTHR42718:SF9">
    <property type="entry name" value="MAJOR FACILITATOR SUPERFAMILY MULTIDRUG TRANSPORTER MFSC"/>
    <property type="match status" value="1"/>
</dbReference>
<feature type="transmembrane region" description="Helical" evidence="6">
    <location>
        <begin position="239"/>
        <end position="256"/>
    </location>
</feature>
<accession>A0A4U9VD86</accession>
<feature type="transmembrane region" description="Helical" evidence="6">
    <location>
        <begin position="375"/>
        <end position="397"/>
    </location>
</feature>
<evidence type="ECO:0000313" key="7">
    <source>
        <dbReference type="EMBL" id="VTR41134.1"/>
    </source>
</evidence>
<feature type="transmembrane region" description="Helical" evidence="6">
    <location>
        <begin position="495"/>
        <end position="516"/>
    </location>
</feature>
<organism evidence="7 8">
    <name type="scientific">Sphingobacterium thalpophilum</name>
    <dbReference type="NCBI Taxonomy" id="259"/>
    <lineage>
        <taxon>Bacteria</taxon>
        <taxon>Pseudomonadati</taxon>
        <taxon>Bacteroidota</taxon>
        <taxon>Sphingobacteriia</taxon>
        <taxon>Sphingobacteriales</taxon>
        <taxon>Sphingobacteriaceae</taxon>
        <taxon>Sphingobacterium</taxon>
    </lineage>
</organism>
<dbReference type="PANTHER" id="PTHR42718">
    <property type="entry name" value="MAJOR FACILITATOR SUPERFAMILY MULTIDRUG TRANSPORTER MFSC"/>
    <property type="match status" value="1"/>
</dbReference>
<dbReference type="GeneID" id="78463178"/>
<evidence type="ECO:0000256" key="3">
    <source>
        <dbReference type="ARBA" id="ARBA00022692"/>
    </source>
</evidence>
<dbReference type="Gene3D" id="1.20.1250.20">
    <property type="entry name" value="MFS general substrate transporter like domains"/>
    <property type="match status" value="1"/>
</dbReference>
<evidence type="ECO:0000256" key="5">
    <source>
        <dbReference type="ARBA" id="ARBA00023136"/>
    </source>
</evidence>
<proteinExistence type="predicted"/>
<feature type="transmembrane region" description="Helical" evidence="6">
    <location>
        <begin position="54"/>
        <end position="73"/>
    </location>
</feature>
<gene>
    <name evidence="7" type="primary">emrB_4</name>
    <name evidence="7" type="ORF">NCTC11429_02465</name>
</gene>
<feature type="transmembrane region" description="Helical" evidence="6">
    <location>
        <begin position="314"/>
        <end position="334"/>
    </location>
</feature>
<keyword evidence="3 6" id="KW-0812">Transmembrane</keyword>
<evidence type="ECO:0000256" key="6">
    <source>
        <dbReference type="SAM" id="Phobius"/>
    </source>
</evidence>
<keyword evidence="4 6" id="KW-1133">Transmembrane helix</keyword>
<protein>
    <submittedName>
        <fullName evidence="7">Multidrug resistance protein B</fullName>
    </submittedName>
</protein>
<evidence type="ECO:0000256" key="1">
    <source>
        <dbReference type="ARBA" id="ARBA00004141"/>
    </source>
</evidence>
<feature type="transmembrane region" description="Helical" evidence="6">
    <location>
        <begin position="205"/>
        <end position="227"/>
    </location>
</feature>
<feature type="transmembrane region" description="Helical" evidence="6">
    <location>
        <begin position="85"/>
        <end position="107"/>
    </location>
</feature>
<feature type="transmembrane region" description="Helical" evidence="6">
    <location>
        <begin position="404"/>
        <end position="427"/>
    </location>
</feature>
<dbReference type="AlphaFoldDB" id="A0A4U9VD86"/>
<keyword evidence="5 6" id="KW-0472">Membrane</keyword>
<name>A0A4U9VD86_9SPHI</name>
<dbReference type="Proteomes" id="UP000308196">
    <property type="component" value="Chromosome"/>
</dbReference>
<comment type="subcellular location">
    <subcellularLocation>
        <location evidence="1">Membrane</location>
        <topology evidence="1">Multi-pass membrane protein</topology>
    </subcellularLocation>
</comment>
<dbReference type="GO" id="GO:0022857">
    <property type="term" value="F:transmembrane transporter activity"/>
    <property type="evidence" value="ECO:0007669"/>
    <property type="project" value="InterPro"/>
</dbReference>
<dbReference type="InterPro" id="IPR011701">
    <property type="entry name" value="MFS"/>
</dbReference>
<feature type="transmembrane region" description="Helical" evidence="6">
    <location>
        <begin position="20"/>
        <end position="42"/>
    </location>
</feature>
<evidence type="ECO:0000313" key="8">
    <source>
        <dbReference type="Proteomes" id="UP000308196"/>
    </source>
</evidence>
<dbReference type="GO" id="GO:0016020">
    <property type="term" value="C:membrane"/>
    <property type="evidence" value="ECO:0007669"/>
    <property type="project" value="UniProtKB-SubCell"/>
</dbReference>
<dbReference type="Pfam" id="PF07690">
    <property type="entry name" value="MFS_1"/>
    <property type="match status" value="1"/>
</dbReference>
<feature type="transmembrane region" description="Helical" evidence="6">
    <location>
        <begin position="113"/>
        <end position="134"/>
    </location>
</feature>
<feature type="transmembrane region" description="Helical" evidence="6">
    <location>
        <begin position="343"/>
        <end position="360"/>
    </location>
</feature>
<feature type="transmembrane region" description="Helical" evidence="6">
    <location>
        <begin position="173"/>
        <end position="193"/>
    </location>
</feature>
<feature type="transmembrane region" description="Helical" evidence="6">
    <location>
        <begin position="268"/>
        <end position="289"/>
    </location>
</feature>
<evidence type="ECO:0000256" key="4">
    <source>
        <dbReference type="ARBA" id="ARBA00022989"/>
    </source>
</evidence>
<feature type="transmembrane region" description="Helical" evidence="6">
    <location>
        <begin position="141"/>
        <end position="167"/>
    </location>
</feature>
<dbReference type="STRING" id="1123265.GCA_000686625_03836"/>
<sequence length="533" mass="59673">MRKAIYFNKWISPHVGLTRIGLVLILFAAMAQFASFGLIQAHVMSFYGAESEDISFAFQITFAGIISTLPVQFRTQRYFNIRTYLLIAFIAGILLNLGCLFTHDLIIFSVLRFFIGVATCIVAGSILIILFSTLPEEKRMLVGVSIFFSLVLTCGLIVGLGASWVVLRTDWVVFYYILIGLQIIAIVICLAIFKPHTNIRPYPLYQLDWISYILFIFGAVATAFVFIYGPKRYWMSDPVIVYTSVFALFNIGLFLYRKATLKRPLIDLTVFKFGKFLFALFLMLVFWGLKDSINLVYGYSAGVLGWSSADVVNAGMYNIVGVVIATFIALKLILAKKQNLPKLLLAGFFVLCVYHLWLYFRLTPDLSYYELCFPIFLQGLACGFLFVPITIFCAASVPKSTGMTAIIVCAYARFLATLNSITGLYTLQLHYNQKYKYGFLSKLTSDSEVLMQRQNLYKSFLASKGYGQNEATGISNMLIAKSSGVQGQLLTMRSIFMIAAIAAGVVLIVLCCFAIIMKIKTAKETRNIANANL</sequence>
<dbReference type="KEGG" id="stha:NCTC11429_02465"/>